<dbReference type="Gene3D" id="3.90.190.10">
    <property type="entry name" value="Protein tyrosine phosphatase superfamily"/>
    <property type="match status" value="1"/>
</dbReference>
<dbReference type="InterPro" id="IPR020422">
    <property type="entry name" value="TYR_PHOSPHATASE_DUAL_dom"/>
</dbReference>
<keyword evidence="2" id="KW-0378">Hydrolase</keyword>
<evidence type="ECO:0000259" key="7">
    <source>
        <dbReference type="PROSITE" id="PS50054"/>
    </source>
</evidence>
<feature type="domain" description="Tyrosine-protein phosphatase" evidence="7">
    <location>
        <begin position="30"/>
        <end position="177"/>
    </location>
</feature>
<keyword evidence="3" id="KW-0904">Protein phosphatase</keyword>
<feature type="region of interest" description="Disordered" evidence="6">
    <location>
        <begin position="1"/>
        <end position="29"/>
    </location>
</feature>
<dbReference type="InterPro" id="IPR000387">
    <property type="entry name" value="Tyr_Pase_dom"/>
</dbReference>
<feature type="compositionally biased region" description="Low complexity" evidence="6">
    <location>
        <begin position="18"/>
        <end position="29"/>
    </location>
</feature>
<evidence type="ECO:0000256" key="2">
    <source>
        <dbReference type="ARBA" id="ARBA00022801"/>
    </source>
</evidence>
<evidence type="ECO:0000313" key="10">
    <source>
        <dbReference type="Proteomes" id="UP000037460"/>
    </source>
</evidence>
<sequence length="263" mass="27221">MSGAATLLPLAPGPPSSGTPSSGVRSRSGVPSMTLITPGLWVGDEHAAASLSRLKARGITHVLNCTDQPSPLAGALGAPMHRMLGLLDSTQDAPHLPHALKVGVEFIHSAVQSGGTVLVHCQRGISRSCTLAMAYLIWAHQRPAEDVFEELRQLRRCCDPNLSYWCALKEWESAVLPVHRRSVSTLPSPCAVTGVSTASAATTGPSPGMDGAGTSAGTDAGTSAGGTMWARARTVLTHTAPRTSARAAARQFPPAGEHAASED</sequence>
<dbReference type="PANTHER" id="PTHR45948:SF2">
    <property type="entry name" value="DUAL SPECIFICITY PROTEIN PHOSPHATASE"/>
    <property type="match status" value="1"/>
</dbReference>
<evidence type="ECO:0000256" key="6">
    <source>
        <dbReference type="SAM" id="MobiDB-lite"/>
    </source>
</evidence>
<evidence type="ECO:0000313" key="9">
    <source>
        <dbReference type="EMBL" id="KOO32684.1"/>
    </source>
</evidence>
<dbReference type="GO" id="GO:0005829">
    <property type="term" value="C:cytosol"/>
    <property type="evidence" value="ECO:0007669"/>
    <property type="project" value="TreeGrafter"/>
</dbReference>
<feature type="region of interest" description="Disordered" evidence="6">
    <location>
        <begin position="197"/>
        <end position="223"/>
    </location>
</feature>
<dbReference type="SMART" id="SM00195">
    <property type="entry name" value="DSPc"/>
    <property type="match status" value="1"/>
</dbReference>
<feature type="region of interest" description="Disordered" evidence="6">
    <location>
        <begin position="240"/>
        <end position="263"/>
    </location>
</feature>
<dbReference type="EMBL" id="JWZX01001705">
    <property type="protein sequence ID" value="KOO32684.1"/>
    <property type="molecule type" value="Genomic_DNA"/>
</dbReference>
<dbReference type="GO" id="GO:0004725">
    <property type="term" value="F:protein tyrosine phosphatase activity"/>
    <property type="evidence" value="ECO:0007669"/>
    <property type="project" value="TreeGrafter"/>
</dbReference>
<evidence type="ECO:0000256" key="4">
    <source>
        <dbReference type="ARBA" id="ARBA00047761"/>
    </source>
</evidence>
<dbReference type="OrthoDB" id="165342at2759"/>
<comment type="catalytic activity">
    <reaction evidence="5">
        <text>O-phospho-L-threonyl-[protein] + H2O = L-threonyl-[protein] + phosphate</text>
        <dbReference type="Rhea" id="RHEA:47004"/>
        <dbReference type="Rhea" id="RHEA-COMP:11060"/>
        <dbReference type="Rhea" id="RHEA-COMP:11605"/>
        <dbReference type="ChEBI" id="CHEBI:15377"/>
        <dbReference type="ChEBI" id="CHEBI:30013"/>
        <dbReference type="ChEBI" id="CHEBI:43474"/>
        <dbReference type="ChEBI" id="CHEBI:61977"/>
        <dbReference type="EC" id="3.1.3.16"/>
    </reaction>
</comment>
<comment type="catalytic activity">
    <reaction evidence="4">
        <text>O-phospho-L-seryl-[protein] + H2O = L-seryl-[protein] + phosphate</text>
        <dbReference type="Rhea" id="RHEA:20629"/>
        <dbReference type="Rhea" id="RHEA-COMP:9863"/>
        <dbReference type="Rhea" id="RHEA-COMP:11604"/>
        <dbReference type="ChEBI" id="CHEBI:15377"/>
        <dbReference type="ChEBI" id="CHEBI:29999"/>
        <dbReference type="ChEBI" id="CHEBI:43474"/>
        <dbReference type="ChEBI" id="CHEBI:83421"/>
        <dbReference type="EC" id="3.1.3.16"/>
    </reaction>
</comment>
<keyword evidence="10" id="KW-1185">Reference proteome</keyword>
<evidence type="ECO:0000256" key="1">
    <source>
        <dbReference type="ARBA" id="ARBA00008601"/>
    </source>
</evidence>
<proteinExistence type="inferred from homology"/>
<dbReference type="PANTHER" id="PTHR45948">
    <property type="entry name" value="DUAL SPECIFICITY PROTEIN PHOSPHATASE DDB_G0269404-RELATED"/>
    <property type="match status" value="1"/>
</dbReference>
<dbReference type="InterPro" id="IPR000340">
    <property type="entry name" value="Dual-sp_phosphatase_cat-dom"/>
</dbReference>
<evidence type="ECO:0000256" key="3">
    <source>
        <dbReference type="ARBA" id="ARBA00022912"/>
    </source>
</evidence>
<evidence type="ECO:0000259" key="8">
    <source>
        <dbReference type="PROSITE" id="PS50056"/>
    </source>
</evidence>
<dbReference type="GO" id="GO:0004722">
    <property type="term" value="F:protein serine/threonine phosphatase activity"/>
    <property type="evidence" value="ECO:0007669"/>
    <property type="project" value="UniProtKB-EC"/>
</dbReference>
<dbReference type="SUPFAM" id="SSF52799">
    <property type="entry name" value="(Phosphotyrosine protein) phosphatases II"/>
    <property type="match status" value="1"/>
</dbReference>
<reference evidence="10" key="1">
    <citation type="journal article" date="2015" name="PLoS Genet.">
        <title>Genome Sequence and Transcriptome Analyses of Chrysochromulina tobin: Metabolic Tools for Enhanced Algal Fitness in the Prominent Order Prymnesiales (Haptophyceae).</title>
        <authorList>
            <person name="Hovde B.T."/>
            <person name="Deodato C.R."/>
            <person name="Hunsperger H.M."/>
            <person name="Ryken S.A."/>
            <person name="Yost W."/>
            <person name="Jha R.K."/>
            <person name="Patterson J."/>
            <person name="Monnat R.J. Jr."/>
            <person name="Barlow S.B."/>
            <person name="Starkenburg S.R."/>
            <person name="Cattolico R.A."/>
        </authorList>
    </citation>
    <scope>NUCLEOTIDE SEQUENCE</scope>
    <source>
        <strain evidence="10">CCMP291</strain>
    </source>
</reference>
<comment type="similarity">
    <text evidence="1">Belongs to the protein-tyrosine phosphatase family. Non-receptor class dual specificity subfamily.</text>
</comment>
<protein>
    <submittedName>
        <fullName evidence="9">Dual specificity protein phosphatase</fullName>
    </submittedName>
</protein>
<gene>
    <name evidence="9" type="ORF">Ctob_004270</name>
</gene>
<comment type="caution">
    <text evidence="9">The sequence shown here is derived from an EMBL/GenBank/DDBJ whole genome shotgun (WGS) entry which is preliminary data.</text>
</comment>
<evidence type="ECO:0000256" key="5">
    <source>
        <dbReference type="ARBA" id="ARBA00048336"/>
    </source>
</evidence>
<organism evidence="9 10">
    <name type="scientific">Chrysochromulina tobinii</name>
    <dbReference type="NCBI Taxonomy" id="1460289"/>
    <lineage>
        <taxon>Eukaryota</taxon>
        <taxon>Haptista</taxon>
        <taxon>Haptophyta</taxon>
        <taxon>Prymnesiophyceae</taxon>
        <taxon>Prymnesiales</taxon>
        <taxon>Chrysochromulinaceae</taxon>
        <taxon>Chrysochromulina</taxon>
    </lineage>
</organism>
<accession>A0A0M0K1J4</accession>
<dbReference type="GO" id="GO:0007165">
    <property type="term" value="P:signal transduction"/>
    <property type="evidence" value="ECO:0007669"/>
    <property type="project" value="TreeGrafter"/>
</dbReference>
<name>A0A0M0K1J4_9EUKA</name>
<dbReference type="CDD" id="cd14498">
    <property type="entry name" value="DSP"/>
    <property type="match status" value="1"/>
</dbReference>
<dbReference type="Proteomes" id="UP000037460">
    <property type="component" value="Unassembled WGS sequence"/>
</dbReference>
<dbReference type="InterPro" id="IPR029021">
    <property type="entry name" value="Prot-tyrosine_phosphatase-like"/>
</dbReference>
<feature type="compositionally biased region" description="Low complexity" evidence="6">
    <location>
        <begin position="1"/>
        <end position="10"/>
    </location>
</feature>
<feature type="domain" description="Tyrosine specific protein phosphatases" evidence="8">
    <location>
        <begin position="104"/>
        <end position="155"/>
    </location>
</feature>
<dbReference type="Pfam" id="PF00782">
    <property type="entry name" value="DSPc"/>
    <property type="match status" value="1"/>
</dbReference>
<feature type="compositionally biased region" description="Low complexity" evidence="6">
    <location>
        <begin position="240"/>
        <end position="250"/>
    </location>
</feature>
<dbReference type="AlphaFoldDB" id="A0A0M0K1J4"/>
<dbReference type="PROSITE" id="PS50056">
    <property type="entry name" value="TYR_PHOSPHATASE_2"/>
    <property type="match status" value="1"/>
</dbReference>
<dbReference type="PROSITE" id="PS50054">
    <property type="entry name" value="TYR_PHOSPHATASE_DUAL"/>
    <property type="match status" value="1"/>
</dbReference>